<dbReference type="GO" id="GO:0004674">
    <property type="term" value="F:protein serine/threonine kinase activity"/>
    <property type="evidence" value="ECO:0007669"/>
    <property type="project" value="UniProtKB-KW"/>
</dbReference>
<keyword evidence="9" id="KW-1185">Reference proteome</keyword>
<dbReference type="KEGG" id="fas:105263705"/>
<dbReference type="InterPro" id="IPR050117">
    <property type="entry name" value="MAPK"/>
</dbReference>
<dbReference type="PROSITE" id="PS00107">
    <property type="entry name" value="PROTEIN_KINASE_ATP"/>
    <property type="match status" value="1"/>
</dbReference>
<reference evidence="10" key="1">
    <citation type="submission" date="2025-08" db="UniProtKB">
        <authorList>
            <consortium name="RefSeq"/>
        </authorList>
    </citation>
    <scope>IDENTIFICATION</scope>
    <source>
        <strain evidence="10">USDA-PBARC FA_bdor</strain>
        <tissue evidence="10">Whole organism</tissue>
    </source>
</reference>
<dbReference type="Gene3D" id="1.10.510.10">
    <property type="entry name" value="Transferase(Phosphotransferase) domain 1"/>
    <property type="match status" value="1"/>
</dbReference>
<evidence type="ECO:0000256" key="4">
    <source>
        <dbReference type="ARBA" id="ARBA00022777"/>
    </source>
</evidence>
<feature type="binding site" evidence="6">
    <location>
        <position position="38"/>
    </location>
    <ligand>
        <name>ATP</name>
        <dbReference type="ChEBI" id="CHEBI:30616"/>
    </ligand>
</feature>
<evidence type="ECO:0000313" key="9">
    <source>
        <dbReference type="Proteomes" id="UP000694866"/>
    </source>
</evidence>
<dbReference type="InterPro" id="IPR000719">
    <property type="entry name" value="Prot_kinase_dom"/>
</dbReference>
<sequence>MSTTFLKKYKVIQKIGEGSFSEVLKCQDRVTGFVYAGKRLKSTYQSLNEILDSPEVIAMRKISRHPNILYMIECHYDSLPGKVTLMFELMDMSLYDLIRSRKGRVIQEVKAKFFLYQLLKGLDHLHKYGIFHRDIKPENILVKGNTMKLADFGSVRGIYSKPPYTEYISTRWYRSPECLLTTGFYGPKMDIWALGCVYFELLTLKPLFPGSNEIDQIIKIHGVLGTPHARIIAKFRRHKSKSCEFFFPNKPGIGISALVPHVSDAGKELMKMMLVYDPENRSNGKRLLENRYFNDLRACESPRQMIPFPYPSATPEGSHWRNPMLLSYITSEKRRKCKPLSTRRPKFFEEGNSKTPRIVASSPNARPNVSSKSNVSKIAVSERGDSSASITHDARRQRNILWRRNVYSTRTERPSGSPSSTFSSKLPVIKSKSTKFEGNGESRIAVRKIPPRSNQSGVSSHYNLRGSTLIASGEQKSSKRIRSVTLLPEIVQKPEVKRRLSSLTVPKSQGKTEGEKKNEKNTRLTTIVEAKVPLVHIDSPNIKSPAKKIPKHEIPSDTHDINRRGIMNKRVKGIHPTQ</sequence>
<organism evidence="9 10">
    <name type="scientific">Fopius arisanus</name>
    <dbReference type="NCBI Taxonomy" id="64838"/>
    <lineage>
        <taxon>Eukaryota</taxon>
        <taxon>Metazoa</taxon>
        <taxon>Ecdysozoa</taxon>
        <taxon>Arthropoda</taxon>
        <taxon>Hexapoda</taxon>
        <taxon>Insecta</taxon>
        <taxon>Pterygota</taxon>
        <taxon>Neoptera</taxon>
        <taxon>Endopterygota</taxon>
        <taxon>Hymenoptera</taxon>
        <taxon>Apocrita</taxon>
        <taxon>Ichneumonoidea</taxon>
        <taxon>Braconidae</taxon>
        <taxon>Opiinae</taxon>
        <taxon>Fopius</taxon>
    </lineage>
</organism>
<feature type="region of interest" description="Disordered" evidence="7">
    <location>
        <begin position="354"/>
        <end position="392"/>
    </location>
</feature>
<feature type="region of interest" description="Disordered" evidence="7">
    <location>
        <begin position="540"/>
        <end position="578"/>
    </location>
</feature>
<feature type="domain" description="Protein kinase" evidence="8">
    <location>
        <begin position="9"/>
        <end position="293"/>
    </location>
</feature>
<feature type="compositionally biased region" description="Basic and acidic residues" evidence="7">
    <location>
        <begin position="551"/>
        <end position="563"/>
    </location>
</feature>
<evidence type="ECO:0000256" key="3">
    <source>
        <dbReference type="ARBA" id="ARBA00022741"/>
    </source>
</evidence>
<name>A0A9R1TWE4_9HYME</name>
<proteinExistence type="predicted"/>
<dbReference type="Proteomes" id="UP000694866">
    <property type="component" value="Unplaced"/>
</dbReference>
<dbReference type="SMART" id="SM00220">
    <property type="entry name" value="S_TKc"/>
    <property type="match status" value="1"/>
</dbReference>
<keyword evidence="4" id="KW-0418">Kinase</keyword>
<evidence type="ECO:0000256" key="6">
    <source>
        <dbReference type="PROSITE-ProRule" id="PRU10141"/>
    </source>
</evidence>
<dbReference type="PROSITE" id="PS00108">
    <property type="entry name" value="PROTEIN_KINASE_ST"/>
    <property type="match status" value="1"/>
</dbReference>
<dbReference type="PROSITE" id="PS50011">
    <property type="entry name" value="PROTEIN_KINASE_DOM"/>
    <property type="match status" value="1"/>
</dbReference>
<keyword evidence="5 6" id="KW-0067">ATP-binding</keyword>
<evidence type="ECO:0000256" key="2">
    <source>
        <dbReference type="ARBA" id="ARBA00022679"/>
    </source>
</evidence>
<dbReference type="AlphaFoldDB" id="A0A9R1TWE4"/>
<evidence type="ECO:0000256" key="5">
    <source>
        <dbReference type="ARBA" id="ARBA00022840"/>
    </source>
</evidence>
<dbReference type="GeneID" id="105263705"/>
<dbReference type="InterPro" id="IPR008271">
    <property type="entry name" value="Ser/Thr_kinase_AS"/>
</dbReference>
<feature type="compositionally biased region" description="Basic residues" evidence="7">
    <location>
        <begin position="566"/>
        <end position="578"/>
    </location>
</feature>
<accession>A0A9R1TWE4</accession>
<dbReference type="InterPro" id="IPR011009">
    <property type="entry name" value="Kinase-like_dom_sf"/>
</dbReference>
<evidence type="ECO:0000313" key="10">
    <source>
        <dbReference type="RefSeq" id="XP_011298392.1"/>
    </source>
</evidence>
<dbReference type="InterPro" id="IPR017441">
    <property type="entry name" value="Protein_kinase_ATP_BS"/>
</dbReference>
<dbReference type="Pfam" id="PF00069">
    <property type="entry name" value="Pkinase"/>
    <property type="match status" value="1"/>
</dbReference>
<gene>
    <name evidence="10" type="primary">LOC105263705</name>
</gene>
<dbReference type="RefSeq" id="XP_011298392.1">
    <property type="nucleotide sequence ID" value="XM_011300090.1"/>
</dbReference>
<dbReference type="SUPFAM" id="SSF56112">
    <property type="entry name" value="Protein kinase-like (PK-like)"/>
    <property type="match status" value="1"/>
</dbReference>
<evidence type="ECO:0000256" key="1">
    <source>
        <dbReference type="ARBA" id="ARBA00022527"/>
    </source>
</evidence>
<dbReference type="FunFam" id="1.10.510.10:FF:000624">
    <property type="entry name" value="Mitogen-activated protein kinase"/>
    <property type="match status" value="1"/>
</dbReference>
<dbReference type="OrthoDB" id="2158884at2759"/>
<keyword evidence="1" id="KW-0723">Serine/threonine-protein kinase</keyword>
<dbReference type="PANTHER" id="PTHR24055">
    <property type="entry name" value="MITOGEN-ACTIVATED PROTEIN KINASE"/>
    <property type="match status" value="1"/>
</dbReference>
<dbReference type="Gene3D" id="3.30.200.20">
    <property type="entry name" value="Phosphorylase Kinase, domain 1"/>
    <property type="match status" value="1"/>
</dbReference>
<dbReference type="GO" id="GO:0005524">
    <property type="term" value="F:ATP binding"/>
    <property type="evidence" value="ECO:0007669"/>
    <property type="project" value="UniProtKB-UniRule"/>
</dbReference>
<keyword evidence="2" id="KW-0808">Transferase</keyword>
<evidence type="ECO:0000256" key="7">
    <source>
        <dbReference type="SAM" id="MobiDB-lite"/>
    </source>
</evidence>
<feature type="region of interest" description="Disordered" evidence="7">
    <location>
        <begin position="501"/>
        <end position="520"/>
    </location>
</feature>
<feature type="compositionally biased region" description="Polar residues" evidence="7">
    <location>
        <begin position="361"/>
        <end position="376"/>
    </location>
</feature>
<evidence type="ECO:0000259" key="8">
    <source>
        <dbReference type="PROSITE" id="PS50011"/>
    </source>
</evidence>
<feature type="compositionally biased region" description="Basic and acidic residues" evidence="7">
    <location>
        <begin position="510"/>
        <end position="520"/>
    </location>
</feature>
<keyword evidence="3 6" id="KW-0547">Nucleotide-binding</keyword>
<protein>
    <submittedName>
        <fullName evidence="10">MAPK/MAK/MRK overlapping kinase-like</fullName>
    </submittedName>
</protein>